<gene>
    <name evidence="2" type="ORF">ACHHYP_20336</name>
</gene>
<dbReference type="AlphaFoldDB" id="A0A1V9YQK0"/>
<dbReference type="Proteomes" id="UP000243579">
    <property type="component" value="Unassembled WGS sequence"/>
</dbReference>
<accession>A0A1V9YQK0</accession>
<keyword evidence="3" id="KW-1185">Reference proteome</keyword>
<proteinExistence type="predicted"/>
<evidence type="ECO:0000313" key="2">
    <source>
        <dbReference type="EMBL" id="OQR88014.1"/>
    </source>
</evidence>
<comment type="caution">
    <text evidence="2">The sequence shown here is derived from an EMBL/GenBank/DDBJ whole genome shotgun (WGS) entry which is preliminary data.</text>
</comment>
<keyword evidence="1" id="KW-0812">Transmembrane</keyword>
<evidence type="ECO:0000256" key="1">
    <source>
        <dbReference type="SAM" id="Phobius"/>
    </source>
</evidence>
<reference evidence="2 3" key="1">
    <citation type="journal article" date="2014" name="Genome Biol. Evol.">
        <title>The secreted proteins of Achlya hypogyna and Thraustotheca clavata identify the ancestral oomycete secretome and reveal gene acquisitions by horizontal gene transfer.</title>
        <authorList>
            <person name="Misner I."/>
            <person name="Blouin N."/>
            <person name="Leonard G."/>
            <person name="Richards T.A."/>
            <person name="Lane C.E."/>
        </authorList>
    </citation>
    <scope>NUCLEOTIDE SEQUENCE [LARGE SCALE GENOMIC DNA]</scope>
    <source>
        <strain evidence="2 3">ATCC 48635</strain>
    </source>
</reference>
<keyword evidence="1" id="KW-1133">Transmembrane helix</keyword>
<dbReference type="EMBL" id="JNBR01001415">
    <property type="protein sequence ID" value="OQR88014.1"/>
    <property type="molecule type" value="Genomic_DNA"/>
</dbReference>
<organism evidence="2 3">
    <name type="scientific">Achlya hypogyna</name>
    <name type="common">Oomycete</name>
    <name type="synonym">Protoachlya hypogyna</name>
    <dbReference type="NCBI Taxonomy" id="1202772"/>
    <lineage>
        <taxon>Eukaryota</taxon>
        <taxon>Sar</taxon>
        <taxon>Stramenopiles</taxon>
        <taxon>Oomycota</taxon>
        <taxon>Saprolegniomycetes</taxon>
        <taxon>Saprolegniales</taxon>
        <taxon>Achlyaceae</taxon>
        <taxon>Achlya</taxon>
    </lineage>
</organism>
<feature type="transmembrane region" description="Helical" evidence="1">
    <location>
        <begin position="58"/>
        <end position="83"/>
    </location>
</feature>
<protein>
    <submittedName>
        <fullName evidence="2">Uncharacterized protein</fullName>
    </submittedName>
</protein>
<evidence type="ECO:0000313" key="3">
    <source>
        <dbReference type="Proteomes" id="UP000243579"/>
    </source>
</evidence>
<name>A0A1V9YQK0_ACHHY</name>
<sequence>MEDFAVPHGTHQVRNVLPAVPLAGRKVVWLAPTGRAATSRPVWPFPNLPIPPRNPTNMVLQSIVSSVVSPVLVTSAVLVTIALRNTHPRHVSKAKAATTKVVWHGCR</sequence>
<keyword evidence="1" id="KW-0472">Membrane</keyword>